<dbReference type="InterPro" id="IPR032710">
    <property type="entry name" value="NTF2-like_dom_sf"/>
</dbReference>
<dbReference type="Proteomes" id="UP001479933">
    <property type="component" value="Chromosome"/>
</dbReference>
<accession>A0ABZ2U4H7</accession>
<dbReference type="RefSeq" id="WP_066169089.1">
    <property type="nucleotide sequence ID" value="NZ_CP136137.1"/>
</dbReference>
<organism evidence="2 3">
    <name type="scientific">Gordonia hydrophobica</name>
    <dbReference type="NCBI Taxonomy" id="40516"/>
    <lineage>
        <taxon>Bacteria</taxon>
        <taxon>Bacillati</taxon>
        <taxon>Actinomycetota</taxon>
        <taxon>Actinomycetes</taxon>
        <taxon>Mycobacteriales</taxon>
        <taxon>Gordoniaceae</taxon>
        <taxon>Gordonia</taxon>
    </lineage>
</organism>
<dbReference type="Gene3D" id="3.10.450.50">
    <property type="match status" value="1"/>
</dbReference>
<dbReference type="InterPro" id="IPR037401">
    <property type="entry name" value="SnoaL-like"/>
</dbReference>
<proteinExistence type="predicted"/>
<sequence length="159" mass="17640">MNLLANEPASATRTPTEVVTEFFDAYRARDVEAMTDLCTANADFSYIPFEVWAKQRVMRGDGKVGTVGKVIWSGLINAFPNLFNVVHHIDGNDEGDVVVACDIAGTQQSAWAFIAPQNQPFSEPHLFIMHVDQDGLIDNIRAYWDNAGVCRQLGHLEVD</sequence>
<evidence type="ECO:0000259" key="1">
    <source>
        <dbReference type="Pfam" id="PF12680"/>
    </source>
</evidence>
<evidence type="ECO:0000313" key="3">
    <source>
        <dbReference type="Proteomes" id="UP001479933"/>
    </source>
</evidence>
<dbReference type="SUPFAM" id="SSF54427">
    <property type="entry name" value="NTF2-like"/>
    <property type="match status" value="1"/>
</dbReference>
<dbReference type="Pfam" id="PF12680">
    <property type="entry name" value="SnoaL_2"/>
    <property type="match status" value="1"/>
</dbReference>
<protein>
    <recommendedName>
        <fullName evidence="1">SnoaL-like domain-containing protein</fullName>
    </recommendedName>
</protein>
<feature type="domain" description="SnoaL-like" evidence="1">
    <location>
        <begin position="19"/>
        <end position="137"/>
    </location>
</feature>
<reference evidence="2 3" key="1">
    <citation type="journal article" date="2023" name="Virus Evol.">
        <title>Computational host range prediction-The good, the bad, and the ugly.</title>
        <authorList>
            <person name="Howell A.A."/>
            <person name="Versoza C.J."/>
            <person name="Pfeifer S.P."/>
        </authorList>
    </citation>
    <scope>NUCLEOTIDE SEQUENCE [LARGE SCALE GENOMIC DNA]</scope>
    <source>
        <strain evidence="2 3">1610/1b</strain>
    </source>
</reference>
<evidence type="ECO:0000313" key="2">
    <source>
        <dbReference type="EMBL" id="WYY08483.1"/>
    </source>
</evidence>
<dbReference type="EMBL" id="CP136137">
    <property type="protein sequence ID" value="WYY08483.1"/>
    <property type="molecule type" value="Genomic_DNA"/>
</dbReference>
<keyword evidence="3" id="KW-1185">Reference proteome</keyword>
<name>A0ABZ2U4H7_9ACTN</name>
<gene>
    <name evidence="2" type="ORF">RVF87_05250</name>
</gene>